<evidence type="ECO:0000256" key="4">
    <source>
        <dbReference type="ARBA" id="ARBA00022692"/>
    </source>
</evidence>
<gene>
    <name evidence="9" type="ORF">ATK78_2162</name>
</gene>
<dbReference type="PANTHER" id="PTHR30576">
    <property type="entry name" value="COLANIC BIOSYNTHESIS UDP-GLUCOSE LIPID CARRIER TRANSFERASE"/>
    <property type="match status" value="1"/>
</dbReference>
<comment type="subcellular location">
    <subcellularLocation>
        <location evidence="1">Membrane</location>
        <topology evidence="1">Multi-pass membrane protein</topology>
    </subcellularLocation>
</comment>
<keyword evidence="4 7" id="KW-0812">Transmembrane</keyword>
<name>A0A4R6SXR7_9SPHI</name>
<keyword evidence="6 7" id="KW-0472">Membrane</keyword>
<dbReference type="PANTHER" id="PTHR30576:SF0">
    <property type="entry name" value="UNDECAPRENYL-PHOSPHATE N-ACETYLGALACTOSAMINYL 1-PHOSPHATE TRANSFERASE-RELATED"/>
    <property type="match status" value="1"/>
</dbReference>
<evidence type="ECO:0000259" key="8">
    <source>
        <dbReference type="Pfam" id="PF02397"/>
    </source>
</evidence>
<evidence type="ECO:0000256" key="7">
    <source>
        <dbReference type="SAM" id="Phobius"/>
    </source>
</evidence>
<evidence type="ECO:0000256" key="3">
    <source>
        <dbReference type="ARBA" id="ARBA00022679"/>
    </source>
</evidence>
<protein>
    <submittedName>
        <fullName evidence="9">Undecaprenyl-phosphate galactose phosphotransferase/putative colanic acid biosynthesis UDP-glucose lipid carrier transferase</fullName>
    </submittedName>
</protein>
<dbReference type="RefSeq" id="WP_133576045.1">
    <property type="nucleotide sequence ID" value="NZ_SNYC01000004.1"/>
</dbReference>
<feature type="transmembrane region" description="Helical" evidence="7">
    <location>
        <begin position="277"/>
        <end position="299"/>
    </location>
</feature>
<dbReference type="InterPro" id="IPR036291">
    <property type="entry name" value="NAD(P)-bd_dom_sf"/>
</dbReference>
<evidence type="ECO:0000256" key="6">
    <source>
        <dbReference type="ARBA" id="ARBA00023136"/>
    </source>
</evidence>
<evidence type="ECO:0000256" key="1">
    <source>
        <dbReference type="ARBA" id="ARBA00004141"/>
    </source>
</evidence>
<dbReference type="NCBIfam" id="TIGR03025">
    <property type="entry name" value="EPS_sugtrans"/>
    <property type="match status" value="1"/>
</dbReference>
<proteinExistence type="inferred from homology"/>
<keyword evidence="5 7" id="KW-1133">Transmembrane helix</keyword>
<dbReference type="Proteomes" id="UP000295620">
    <property type="component" value="Unassembled WGS sequence"/>
</dbReference>
<dbReference type="GO" id="GO:0016020">
    <property type="term" value="C:membrane"/>
    <property type="evidence" value="ECO:0007669"/>
    <property type="project" value="UniProtKB-SubCell"/>
</dbReference>
<feature type="domain" description="Bacterial sugar transferase" evidence="8">
    <location>
        <begin position="272"/>
        <end position="456"/>
    </location>
</feature>
<dbReference type="Gene3D" id="3.40.50.720">
    <property type="entry name" value="NAD(P)-binding Rossmann-like Domain"/>
    <property type="match status" value="1"/>
</dbReference>
<evidence type="ECO:0000313" key="9">
    <source>
        <dbReference type="EMBL" id="TDQ10003.1"/>
    </source>
</evidence>
<evidence type="ECO:0000256" key="2">
    <source>
        <dbReference type="ARBA" id="ARBA00006464"/>
    </source>
</evidence>
<comment type="similarity">
    <text evidence="2">Belongs to the bacterial sugar transferase family.</text>
</comment>
<dbReference type="InterPro" id="IPR003362">
    <property type="entry name" value="Bact_transf"/>
</dbReference>
<evidence type="ECO:0000256" key="5">
    <source>
        <dbReference type="ARBA" id="ARBA00022989"/>
    </source>
</evidence>
<dbReference type="InterPro" id="IPR017475">
    <property type="entry name" value="EPS_sugar_tfrase"/>
</dbReference>
<evidence type="ECO:0000313" key="10">
    <source>
        <dbReference type="Proteomes" id="UP000295620"/>
    </source>
</evidence>
<organism evidence="9 10">
    <name type="scientific">Pedobacter metabolipauper</name>
    <dbReference type="NCBI Taxonomy" id="425513"/>
    <lineage>
        <taxon>Bacteria</taxon>
        <taxon>Pseudomonadati</taxon>
        <taxon>Bacteroidota</taxon>
        <taxon>Sphingobacteriia</taxon>
        <taxon>Sphingobacteriales</taxon>
        <taxon>Sphingobacteriaceae</taxon>
        <taxon>Pedobacter</taxon>
    </lineage>
</organism>
<reference evidence="9 10" key="1">
    <citation type="submission" date="2019-03" db="EMBL/GenBank/DDBJ databases">
        <title>Genomic Encyclopedia of Archaeal and Bacterial Type Strains, Phase II (KMG-II): from individual species to whole genera.</title>
        <authorList>
            <person name="Goeker M."/>
        </authorList>
    </citation>
    <scope>NUCLEOTIDE SEQUENCE [LARGE SCALE GENOMIC DNA]</scope>
    <source>
        <strain evidence="9 10">DSM 19035</strain>
    </source>
</reference>
<sequence>MKEKYGSYYRMIGVLADLVLLNLSGYLAHILIFWPRLNYTSGIGVLQILLINFIWFNVSQITGLYRDVFAKDAIPTIHQSLSCLLLFAMLLSLLGFFVPDFYVSRKLIFFMVICFSPLLLIGKICFLLMRRAHRYRLMDFTRVVIVGAGPVGMELNNIIQGHRSMGYKVEGFFDDQSALRKNGITILGNINDCMAYVKRYHIKEIFCALPDRAIDTINELMREADKEMIRFKLVPDVKDYFRKDVNVRMLGHFPVISARVEPLENVNNKFFKRIFDVLFSLSVILFLLSWTLPFIALIIKFESRGPVFFKQLRSGKNNKPFYCLKFRSMQLNADSDQKQASRNDQRMTRFGAFIRKTSIDELPQFFNVLLGEMSVVGPRPHMLQHTEQYSAIIDQFMVRHFLLPGITGWAQVNGHRGETNEEGTMEERIKADIWYMENWSVFLDLKIVFLTVWHVIGGNENAY</sequence>
<dbReference type="InterPro" id="IPR017473">
    <property type="entry name" value="Undecaprenyl-P_gluc_Ptfrase"/>
</dbReference>
<comment type="caution">
    <text evidence="9">The sequence shown here is derived from an EMBL/GenBank/DDBJ whole genome shotgun (WGS) entry which is preliminary data.</text>
</comment>
<keyword evidence="3 9" id="KW-0808">Transferase</keyword>
<keyword evidence="10" id="KW-1185">Reference proteome</keyword>
<feature type="transmembrane region" description="Helical" evidence="7">
    <location>
        <begin position="12"/>
        <end position="33"/>
    </location>
</feature>
<dbReference type="AlphaFoldDB" id="A0A4R6SXR7"/>
<feature type="transmembrane region" description="Helical" evidence="7">
    <location>
        <begin position="39"/>
        <end position="58"/>
    </location>
</feature>
<dbReference type="GO" id="GO:0016780">
    <property type="term" value="F:phosphotransferase activity, for other substituted phosphate groups"/>
    <property type="evidence" value="ECO:0007669"/>
    <property type="project" value="TreeGrafter"/>
</dbReference>
<accession>A0A4R6SXR7</accession>
<dbReference type="EMBL" id="SNYC01000004">
    <property type="protein sequence ID" value="TDQ10003.1"/>
    <property type="molecule type" value="Genomic_DNA"/>
</dbReference>
<dbReference type="Pfam" id="PF02397">
    <property type="entry name" value="Bac_transf"/>
    <property type="match status" value="1"/>
</dbReference>
<feature type="transmembrane region" description="Helical" evidence="7">
    <location>
        <begin position="79"/>
        <end position="102"/>
    </location>
</feature>
<dbReference type="NCBIfam" id="TIGR03023">
    <property type="entry name" value="WcaJ_sugtrans"/>
    <property type="match status" value="1"/>
</dbReference>
<dbReference type="SUPFAM" id="SSF51735">
    <property type="entry name" value="NAD(P)-binding Rossmann-fold domains"/>
    <property type="match status" value="1"/>
</dbReference>
<dbReference type="OrthoDB" id="9808602at2"/>
<dbReference type="Pfam" id="PF13727">
    <property type="entry name" value="CoA_binding_3"/>
    <property type="match status" value="1"/>
</dbReference>
<feature type="transmembrane region" description="Helical" evidence="7">
    <location>
        <begin position="108"/>
        <end position="129"/>
    </location>
</feature>